<feature type="transmembrane region" description="Helical" evidence="3">
    <location>
        <begin position="371"/>
        <end position="391"/>
    </location>
</feature>
<dbReference type="SMART" id="SM00671">
    <property type="entry name" value="SEL1"/>
    <property type="match status" value="3"/>
</dbReference>
<dbReference type="InterPro" id="IPR016032">
    <property type="entry name" value="Sig_transdc_resp-reg_C-effctor"/>
</dbReference>
<dbReference type="InterPro" id="IPR011990">
    <property type="entry name" value="TPR-like_helical_dom_sf"/>
</dbReference>
<dbReference type="InterPro" id="IPR006597">
    <property type="entry name" value="Sel1-like"/>
</dbReference>
<dbReference type="SMART" id="SM00028">
    <property type="entry name" value="TPR"/>
    <property type="match status" value="5"/>
</dbReference>
<keyword evidence="2" id="KW-0175">Coiled coil</keyword>
<evidence type="ECO:0000259" key="4">
    <source>
        <dbReference type="SMART" id="SM00421"/>
    </source>
</evidence>
<proteinExistence type="predicted"/>
<feature type="coiled-coil region" evidence="2">
    <location>
        <begin position="411"/>
        <end position="471"/>
    </location>
</feature>
<gene>
    <name evidence="5" type="ORF">GCM10011506_05010</name>
</gene>
<dbReference type="EMBL" id="BMEC01000001">
    <property type="protein sequence ID" value="GGC22706.1"/>
    <property type="molecule type" value="Genomic_DNA"/>
</dbReference>
<keyword evidence="3" id="KW-0812">Transmembrane</keyword>
<dbReference type="SUPFAM" id="SSF48452">
    <property type="entry name" value="TPR-like"/>
    <property type="match status" value="2"/>
</dbReference>
<dbReference type="PROSITE" id="PS50293">
    <property type="entry name" value="TPR_REGION"/>
    <property type="match status" value="1"/>
</dbReference>
<protein>
    <recommendedName>
        <fullName evidence="4">HTH luxR-type domain-containing protein</fullName>
    </recommendedName>
</protein>
<dbReference type="PROSITE" id="PS50005">
    <property type="entry name" value="TPR"/>
    <property type="match status" value="1"/>
</dbReference>
<dbReference type="Gene3D" id="1.25.40.10">
    <property type="entry name" value="Tetratricopeptide repeat domain"/>
    <property type="match status" value="1"/>
</dbReference>
<keyword evidence="1" id="KW-0802">TPR repeat</keyword>
<dbReference type="InterPro" id="IPR036388">
    <property type="entry name" value="WH-like_DNA-bd_sf"/>
</dbReference>
<sequence>MVYLRAKAKSDPLMRFLLVLTLLINNTLLVEAQNIVIDSLKNELHQNPERREQRVKILNELSYRYWIVDPVEAEKYSREALSISEDMQYKSGKAFAYRSIGVTNWAQGNYEEGLAALMQSLELYKQMQDTLNIANAMMNTGLIYSEQFSFEEALAYYLEALKTFNLLDRQERAVNTLNHIGELYQKQKDHEKAYEYFQQALSLSFKSNHSYGKSTAYSNLANYFKDVQQLDSALIYSNKALQIQRATSDLNGKTFSLYTIGLIYYLKSNYTEAEDYLLRALAEAESISSKKMKQDIYFKLQQVATKQGNYKKALNYYQDYTNVKDSLFNADKLREFVRLENKYELEKSQQKMQLKEQELEIVQQESELNKLWRQTLLIGIVALILISYFIYSRQRINIKRKNELLLKNQQIYDAREALTVVELENAKLKEEELNQKIAFKNKELTSYTLNFMQKNELMEELKEAIKEIKKSPGNDVGKKLGALNKMVTNSMQIDKDWQDFKRHFEEVHTDFFTRLKSKFPDITSNELKLCALLKLNMNLKEAASIMGISPESVKTARYRLRKKLQLSKEDNLVEYIINLEKEIV</sequence>
<feature type="coiled-coil region" evidence="2">
    <location>
        <begin position="340"/>
        <end position="374"/>
    </location>
</feature>
<dbReference type="InterPro" id="IPR000792">
    <property type="entry name" value="Tscrpt_reg_LuxR_C"/>
</dbReference>
<dbReference type="InterPro" id="IPR019734">
    <property type="entry name" value="TPR_rpt"/>
</dbReference>
<keyword evidence="3" id="KW-0472">Membrane</keyword>
<comment type="caution">
    <text evidence="5">The sequence shown here is derived from an EMBL/GenBank/DDBJ whole genome shotgun (WGS) entry which is preliminary data.</text>
</comment>
<reference evidence="6" key="1">
    <citation type="journal article" date="2019" name="Int. J. Syst. Evol. Microbiol.">
        <title>The Global Catalogue of Microorganisms (GCM) 10K type strain sequencing project: providing services to taxonomists for standard genome sequencing and annotation.</title>
        <authorList>
            <consortium name="The Broad Institute Genomics Platform"/>
            <consortium name="The Broad Institute Genome Sequencing Center for Infectious Disease"/>
            <person name="Wu L."/>
            <person name="Ma J."/>
        </authorList>
    </citation>
    <scope>NUCLEOTIDE SEQUENCE [LARGE SCALE GENOMIC DNA]</scope>
    <source>
        <strain evidence="6">CGMCC 1.10832</strain>
    </source>
</reference>
<dbReference type="PANTHER" id="PTHR10098">
    <property type="entry name" value="RAPSYN-RELATED"/>
    <property type="match status" value="1"/>
</dbReference>
<evidence type="ECO:0000256" key="3">
    <source>
        <dbReference type="SAM" id="Phobius"/>
    </source>
</evidence>
<keyword evidence="3" id="KW-1133">Transmembrane helix</keyword>
<dbReference type="Proteomes" id="UP000636010">
    <property type="component" value="Unassembled WGS sequence"/>
</dbReference>
<feature type="repeat" description="TPR" evidence="1">
    <location>
        <begin position="174"/>
        <end position="207"/>
    </location>
</feature>
<evidence type="ECO:0000313" key="5">
    <source>
        <dbReference type="EMBL" id="GGC22706.1"/>
    </source>
</evidence>
<accession>A0ABQ1LFJ0</accession>
<dbReference type="Pfam" id="PF13424">
    <property type="entry name" value="TPR_12"/>
    <property type="match status" value="2"/>
</dbReference>
<dbReference type="SUPFAM" id="SSF46894">
    <property type="entry name" value="C-terminal effector domain of the bipartite response regulators"/>
    <property type="match status" value="1"/>
</dbReference>
<name>A0ABQ1LFJ0_9BACT</name>
<evidence type="ECO:0000256" key="2">
    <source>
        <dbReference type="SAM" id="Coils"/>
    </source>
</evidence>
<evidence type="ECO:0000313" key="6">
    <source>
        <dbReference type="Proteomes" id="UP000636010"/>
    </source>
</evidence>
<feature type="domain" description="HTH luxR-type" evidence="4">
    <location>
        <begin position="519"/>
        <end position="576"/>
    </location>
</feature>
<keyword evidence="6" id="KW-1185">Reference proteome</keyword>
<dbReference type="SMART" id="SM00421">
    <property type="entry name" value="HTH_LUXR"/>
    <property type="match status" value="1"/>
</dbReference>
<dbReference type="Gene3D" id="1.10.10.10">
    <property type="entry name" value="Winged helix-like DNA-binding domain superfamily/Winged helix DNA-binding domain"/>
    <property type="match status" value="1"/>
</dbReference>
<evidence type="ECO:0000256" key="1">
    <source>
        <dbReference type="PROSITE-ProRule" id="PRU00339"/>
    </source>
</evidence>
<organism evidence="5 6">
    <name type="scientific">Marivirga lumbricoides</name>
    <dbReference type="NCBI Taxonomy" id="1046115"/>
    <lineage>
        <taxon>Bacteria</taxon>
        <taxon>Pseudomonadati</taxon>
        <taxon>Bacteroidota</taxon>
        <taxon>Cytophagia</taxon>
        <taxon>Cytophagales</taxon>
        <taxon>Marivirgaceae</taxon>
        <taxon>Marivirga</taxon>
    </lineage>
</organism>